<dbReference type="Pfam" id="PF00126">
    <property type="entry name" value="HTH_1"/>
    <property type="match status" value="1"/>
</dbReference>
<evidence type="ECO:0000256" key="3">
    <source>
        <dbReference type="ARBA" id="ARBA00023125"/>
    </source>
</evidence>
<dbReference type="Proteomes" id="UP001183607">
    <property type="component" value="Unassembled WGS sequence"/>
</dbReference>
<dbReference type="InterPro" id="IPR036388">
    <property type="entry name" value="WH-like_DNA-bd_sf"/>
</dbReference>
<dbReference type="EMBL" id="JAVRER010000044">
    <property type="protein sequence ID" value="MDT0418382.1"/>
    <property type="molecule type" value="Genomic_DNA"/>
</dbReference>
<dbReference type="FunFam" id="1.10.10.10:FF:000001">
    <property type="entry name" value="LysR family transcriptional regulator"/>
    <property type="match status" value="1"/>
</dbReference>
<dbReference type="InterPro" id="IPR036390">
    <property type="entry name" value="WH_DNA-bd_sf"/>
</dbReference>
<sequence>MDLLEVRELRYFVTVAEELHFGRAADRLAVAQPALSKTVKRIESRLGVTLFDRTSRSVVLTPAGTALLEHGRHALNAMTAAVRNTQRAADDAPLRFVIKPGGDANLLSGILAAYAEQPGARRVDILFSGATDRTDHLLDGRADAGLLYTPFDDLGGLTGETLHVEDRVAVLPENHRLAGRDSISLGDLRDEVFPRWAGVPGGGSGPEIANASELTALVRIGRVVAVLPRSLVTPVAPGLVCIPVPDAGPSRIVIARRADDQREHVTLLIAAASRRLG</sequence>
<evidence type="ECO:0000256" key="4">
    <source>
        <dbReference type="ARBA" id="ARBA00023163"/>
    </source>
</evidence>
<dbReference type="RefSeq" id="WP_093854783.1">
    <property type="nucleotide sequence ID" value="NZ_JAVRER010000044.1"/>
</dbReference>
<evidence type="ECO:0000259" key="5">
    <source>
        <dbReference type="PROSITE" id="PS50931"/>
    </source>
</evidence>
<proteinExistence type="inferred from homology"/>
<dbReference type="SUPFAM" id="SSF53850">
    <property type="entry name" value="Periplasmic binding protein-like II"/>
    <property type="match status" value="1"/>
</dbReference>
<organism evidence="6 7">
    <name type="scientific">Streptomyces evansiae</name>
    <dbReference type="NCBI Taxonomy" id="3075535"/>
    <lineage>
        <taxon>Bacteria</taxon>
        <taxon>Bacillati</taxon>
        <taxon>Actinomycetota</taxon>
        <taxon>Actinomycetes</taxon>
        <taxon>Kitasatosporales</taxon>
        <taxon>Streptomycetaceae</taxon>
        <taxon>Streptomyces</taxon>
    </lineage>
</organism>
<gene>
    <name evidence="6" type="ORF">RM574_23130</name>
</gene>
<dbReference type="PANTHER" id="PTHR30346">
    <property type="entry name" value="TRANSCRIPTIONAL DUAL REGULATOR HCAR-RELATED"/>
    <property type="match status" value="1"/>
</dbReference>
<keyword evidence="4" id="KW-0804">Transcription</keyword>
<dbReference type="Gene3D" id="3.40.190.290">
    <property type="match status" value="1"/>
</dbReference>
<protein>
    <submittedName>
        <fullName evidence="6">LysR family transcriptional regulator</fullName>
    </submittedName>
</protein>
<dbReference type="GO" id="GO:0003677">
    <property type="term" value="F:DNA binding"/>
    <property type="evidence" value="ECO:0007669"/>
    <property type="project" value="UniProtKB-KW"/>
</dbReference>
<feature type="domain" description="HTH lysR-type" evidence="5">
    <location>
        <begin position="1"/>
        <end position="61"/>
    </location>
</feature>
<dbReference type="InterPro" id="IPR000847">
    <property type="entry name" value="LysR_HTH_N"/>
</dbReference>
<reference evidence="7" key="1">
    <citation type="submission" date="2023-07" db="EMBL/GenBank/DDBJ databases">
        <title>30 novel species of actinomycetes from the DSMZ collection.</title>
        <authorList>
            <person name="Nouioui I."/>
        </authorList>
    </citation>
    <scope>NUCLEOTIDE SEQUENCE [LARGE SCALE GENOMIC DNA]</scope>
    <source>
        <strain evidence="7">DSM 41982</strain>
    </source>
</reference>
<dbReference type="PANTHER" id="PTHR30346:SF0">
    <property type="entry name" value="HCA OPERON TRANSCRIPTIONAL ACTIVATOR HCAR"/>
    <property type="match status" value="1"/>
</dbReference>
<evidence type="ECO:0000256" key="2">
    <source>
        <dbReference type="ARBA" id="ARBA00023015"/>
    </source>
</evidence>
<comment type="caution">
    <text evidence="6">The sequence shown here is derived from an EMBL/GenBank/DDBJ whole genome shotgun (WGS) entry which is preliminary data.</text>
</comment>
<keyword evidence="2" id="KW-0805">Transcription regulation</keyword>
<accession>A0ABD5ECS5</accession>
<name>A0ABD5ECS5_9ACTN</name>
<comment type="similarity">
    <text evidence="1">Belongs to the LysR transcriptional regulatory family.</text>
</comment>
<dbReference type="PRINTS" id="PR00039">
    <property type="entry name" value="HTHLYSR"/>
</dbReference>
<dbReference type="InterPro" id="IPR005119">
    <property type="entry name" value="LysR_subst-bd"/>
</dbReference>
<dbReference type="Pfam" id="PF03466">
    <property type="entry name" value="LysR_substrate"/>
    <property type="match status" value="1"/>
</dbReference>
<dbReference type="Gene3D" id="1.10.10.10">
    <property type="entry name" value="Winged helix-like DNA-binding domain superfamily/Winged helix DNA-binding domain"/>
    <property type="match status" value="1"/>
</dbReference>
<evidence type="ECO:0000313" key="7">
    <source>
        <dbReference type="Proteomes" id="UP001183607"/>
    </source>
</evidence>
<dbReference type="SUPFAM" id="SSF46785">
    <property type="entry name" value="Winged helix' DNA-binding domain"/>
    <property type="match status" value="1"/>
</dbReference>
<keyword evidence="3" id="KW-0238">DNA-binding</keyword>
<evidence type="ECO:0000313" key="6">
    <source>
        <dbReference type="EMBL" id="MDT0418382.1"/>
    </source>
</evidence>
<dbReference type="AlphaFoldDB" id="A0ABD5ECS5"/>
<dbReference type="PROSITE" id="PS50931">
    <property type="entry name" value="HTH_LYSR"/>
    <property type="match status" value="1"/>
</dbReference>
<evidence type="ECO:0000256" key="1">
    <source>
        <dbReference type="ARBA" id="ARBA00009437"/>
    </source>
</evidence>